<evidence type="ECO:0000259" key="1">
    <source>
        <dbReference type="Pfam" id="PF06985"/>
    </source>
</evidence>
<gene>
    <name evidence="2" type="ORF">jhhlp_000650</name>
</gene>
<evidence type="ECO:0000313" key="2">
    <source>
        <dbReference type="EMBL" id="PKS12444.1"/>
    </source>
</evidence>
<dbReference type="InParanoid" id="A0A2N3NJ51"/>
<sequence length="618" mass="70087">MTQMNSSTNHYPYAHLNIDRREIRLLKLLPGRNEEPIRCTLERCSLDDGPEYIALSYMWGEEDGDRITLDDNNRFQVTRNLSHALHSLRLHDTAVTLWVDAICINQSDIAERGNQVRLMKDIYSRAQEVWAWVDIEIPVRDPILHLLEKLSERAEHGLGDDVSAWDTMVELFKNPYWDRLWIQQELVCSRKFSVYCRKTRLDGEAIMEVQRQLVRQRGEASHPVMHGGNPWTVLGDKLKLARVPSRHLKWWRAMNQTGRPVMHATLEVPEMWNQPGLDWDTLAEDGQVIPLVTPIFLLGALRVAASLNVTDPRDRIYGILNLVTDCTAEDIGLDYAKSVTQVYTDVTKFLLRKYQNLSFLPQAWEEPASVSGNSGEGIDVLSEPVPSWVPLWHNTKPSPFWYCWSSSGCRKGPSYARTDGDNMLLAQGCRIDRVTHVWSQASFREQPLHILRDIMGPICAERTGREFGSTLKATLICLADTLISPALAESNTLHVSKPSPNACFLYMMLIMRFVPINHTLTLHSLQDLIVASAEDFQHFVRMAHTVAELESTPMRYVDVSVLAADPDFCTPSYEEFNLVLRCIDRTLSYGVLVGLAGESGKPVALGPIVNGKITDDVK</sequence>
<dbReference type="VEuPathDB" id="FungiDB:jhhlp_000650"/>
<feature type="domain" description="Heterokaryon incompatibility" evidence="1">
    <location>
        <begin position="52"/>
        <end position="185"/>
    </location>
</feature>
<name>A0A2N3NJ51_9PEZI</name>
<organism evidence="2 3">
    <name type="scientific">Lomentospora prolificans</name>
    <dbReference type="NCBI Taxonomy" id="41688"/>
    <lineage>
        <taxon>Eukaryota</taxon>
        <taxon>Fungi</taxon>
        <taxon>Dikarya</taxon>
        <taxon>Ascomycota</taxon>
        <taxon>Pezizomycotina</taxon>
        <taxon>Sordariomycetes</taxon>
        <taxon>Hypocreomycetidae</taxon>
        <taxon>Microascales</taxon>
        <taxon>Microascaceae</taxon>
        <taxon>Lomentospora</taxon>
    </lineage>
</organism>
<dbReference type="PANTHER" id="PTHR24148:SF64">
    <property type="entry name" value="HETEROKARYON INCOMPATIBILITY DOMAIN-CONTAINING PROTEIN"/>
    <property type="match status" value="1"/>
</dbReference>
<evidence type="ECO:0000313" key="3">
    <source>
        <dbReference type="Proteomes" id="UP000233524"/>
    </source>
</evidence>
<keyword evidence="3" id="KW-1185">Reference proteome</keyword>
<comment type="caution">
    <text evidence="2">The sequence shown here is derived from an EMBL/GenBank/DDBJ whole genome shotgun (WGS) entry which is preliminary data.</text>
</comment>
<dbReference type="Proteomes" id="UP000233524">
    <property type="component" value="Unassembled WGS sequence"/>
</dbReference>
<accession>A0A2N3NJ51</accession>
<protein>
    <recommendedName>
        <fullName evidence="1">Heterokaryon incompatibility domain-containing protein</fullName>
    </recommendedName>
</protein>
<dbReference type="InterPro" id="IPR010730">
    <property type="entry name" value="HET"/>
</dbReference>
<dbReference type="PANTHER" id="PTHR24148">
    <property type="entry name" value="ANKYRIN REPEAT DOMAIN-CONTAINING PROTEIN 39 HOMOLOG-RELATED"/>
    <property type="match status" value="1"/>
</dbReference>
<dbReference type="InterPro" id="IPR052895">
    <property type="entry name" value="HetReg/Transcr_Mod"/>
</dbReference>
<dbReference type="Pfam" id="PF06985">
    <property type="entry name" value="HET"/>
    <property type="match status" value="1"/>
</dbReference>
<proteinExistence type="predicted"/>
<dbReference type="EMBL" id="NLAX01000003">
    <property type="protein sequence ID" value="PKS12444.1"/>
    <property type="molecule type" value="Genomic_DNA"/>
</dbReference>
<dbReference type="AlphaFoldDB" id="A0A2N3NJ51"/>
<dbReference type="STRING" id="41688.A0A2N3NJ51"/>
<dbReference type="OrthoDB" id="194358at2759"/>
<reference evidence="2 3" key="1">
    <citation type="journal article" date="2017" name="G3 (Bethesda)">
        <title>First Draft Genome Sequence of the Pathogenic Fungus Lomentospora prolificans (Formerly Scedosporium prolificans).</title>
        <authorList>
            <person name="Luo R."/>
            <person name="Zimin A."/>
            <person name="Workman R."/>
            <person name="Fan Y."/>
            <person name="Pertea G."/>
            <person name="Grossman N."/>
            <person name="Wear M.P."/>
            <person name="Jia B."/>
            <person name="Miller H."/>
            <person name="Casadevall A."/>
            <person name="Timp W."/>
            <person name="Zhang S.X."/>
            <person name="Salzberg S.L."/>
        </authorList>
    </citation>
    <scope>NUCLEOTIDE SEQUENCE [LARGE SCALE GENOMIC DNA]</scope>
    <source>
        <strain evidence="2 3">JHH-5317</strain>
    </source>
</reference>